<dbReference type="GO" id="GO:0005509">
    <property type="term" value="F:calcium ion binding"/>
    <property type="evidence" value="ECO:0007669"/>
    <property type="project" value="InterPro"/>
</dbReference>
<keyword evidence="8" id="KW-0406">Ion transport</keyword>
<name>A0A841FBT6_9ACTN</name>
<keyword evidence="2 6" id="KW-0812">Transmembrane</keyword>
<evidence type="ECO:0000313" key="8">
    <source>
        <dbReference type="EMBL" id="MBB6032825.1"/>
    </source>
</evidence>
<feature type="domain" description="Ion transport" evidence="7">
    <location>
        <begin position="4"/>
        <end position="213"/>
    </location>
</feature>
<comment type="caution">
    <text evidence="8">The sequence shown here is derived from an EMBL/GenBank/DDBJ whole genome shotgun (WGS) entry which is preliminary data.</text>
</comment>
<dbReference type="RefSeq" id="WP_239122067.1">
    <property type="nucleotide sequence ID" value="NZ_BONT01000034.1"/>
</dbReference>
<evidence type="ECO:0000256" key="4">
    <source>
        <dbReference type="ARBA" id="ARBA00023136"/>
    </source>
</evidence>
<accession>A0A841FBT6</accession>
<keyword evidence="9" id="KW-1185">Reference proteome</keyword>
<organism evidence="8 9">
    <name type="scientific">Phytomonospora endophytica</name>
    <dbReference type="NCBI Taxonomy" id="714109"/>
    <lineage>
        <taxon>Bacteria</taxon>
        <taxon>Bacillati</taxon>
        <taxon>Actinomycetota</taxon>
        <taxon>Actinomycetes</taxon>
        <taxon>Micromonosporales</taxon>
        <taxon>Micromonosporaceae</taxon>
        <taxon>Phytomonospora</taxon>
    </lineage>
</organism>
<keyword evidence="3 6" id="KW-1133">Transmembrane helix</keyword>
<dbReference type="InterPro" id="IPR027359">
    <property type="entry name" value="Volt_channel_dom_sf"/>
</dbReference>
<dbReference type="InterPro" id="IPR043203">
    <property type="entry name" value="VGCC_Ca_Na"/>
</dbReference>
<comment type="subcellular location">
    <subcellularLocation>
        <location evidence="1">Membrane</location>
        <topology evidence="1">Multi-pass membrane protein</topology>
    </subcellularLocation>
</comment>
<dbReference type="GO" id="GO:0001518">
    <property type="term" value="C:voltage-gated sodium channel complex"/>
    <property type="evidence" value="ECO:0007669"/>
    <property type="project" value="TreeGrafter"/>
</dbReference>
<keyword evidence="8" id="KW-0407">Ion channel</keyword>
<dbReference type="PRINTS" id="PR01433">
    <property type="entry name" value="POLYCYSTIN2"/>
</dbReference>
<feature type="compositionally biased region" description="Basic and acidic residues" evidence="5">
    <location>
        <begin position="265"/>
        <end position="283"/>
    </location>
</feature>
<dbReference type="EMBL" id="JACHGT010000001">
    <property type="protein sequence ID" value="MBB6032825.1"/>
    <property type="molecule type" value="Genomic_DNA"/>
</dbReference>
<feature type="transmembrane region" description="Helical" evidence="6">
    <location>
        <begin position="147"/>
        <end position="164"/>
    </location>
</feature>
<dbReference type="Gene3D" id="1.20.120.350">
    <property type="entry name" value="Voltage-gated potassium channels. Chain C"/>
    <property type="match status" value="1"/>
</dbReference>
<dbReference type="SUPFAM" id="SSF81324">
    <property type="entry name" value="Voltage-gated potassium channels"/>
    <property type="match status" value="1"/>
</dbReference>
<dbReference type="AlphaFoldDB" id="A0A841FBT6"/>
<reference evidence="8 9" key="1">
    <citation type="submission" date="2020-08" db="EMBL/GenBank/DDBJ databases">
        <title>Genomic Encyclopedia of Type Strains, Phase IV (KMG-IV): sequencing the most valuable type-strain genomes for metagenomic binning, comparative biology and taxonomic classification.</title>
        <authorList>
            <person name="Goeker M."/>
        </authorList>
    </citation>
    <scope>NUCLEOTIDE SEQUENCE [LARGE SCALE GENOMIC DNA]</scope>
    <source>
        <strain evidence="8 9">YIM 65646</strain>
    </source>
</reference>
<sequence>MTSLAIVGNAVILGLLTYPSNEARMGGLLEALDTLFIGFFIVELVIRVTAFGRHPGRFFKDGWNVFDFLVVTAAFVPGIRENVTLLRLARLARVLRLVRIFPTLRIIVVAVGRSLPGALGLFAVAAVVLYLYGMVGWLMFADRYPEQFGTIGQAALTLFLLLTLEGLGDLVHDGLLVSPWSLAYYVSFVLFGAFVLVNILIGVVLNSMEEARRMEAEEDEKAMPSDPVVDRLDALHATIVSMRVPDDARSCPEPCCAASRAAAPRRTEHHDVQHHTGIDQSVR</sequence>
<evidence type="ECO:0000256" key="3">
    <source>
        <dbReference type="ARBA" id="ARBA00022989"/>
    </source>
</evidence>
<dbReference type="InterPro" id="IPR003915">
    <property type="entry name" value="PKD_2"/>
</dbReference>
<dbReference type="Proteomes" id="UP000548476">
    <property type="component" value="Unassembled WGS sequence"/>
</dbReference>
<dbReference type="Gene3D" id="1.10.287.70">
    <property type="match status" value="1"/>
</dbReference>
<feature type="transmembrane region" description="Helical" evidence="6">
    <location>
        <begin position="35"/>
        <end position="52"/>
    </location>
</feature>
<keyword evidence="8" id="KW-0813">Transport</keyword>
<gene>
    <name evidence="8" type="ORF">HNR73_000667</name>
</gene>
<dbReference type="InterPro" id="IPR005821">
    <property type="entry name" value="Ion_trans_dom"/>
</dbReference>
<feature type="region of interest" description="Disordered" evidence="5">
    <location>
        <begin position="262"/>
        <end position="283"/>
    </location>
</feature>
<evidence type="ECO:0000256" key="5">
    <source>
        <dbReference type="SAM" id="MobiDB-lite"/>
    </source>
</evidence>
<feature type="transmembrane region" description="Helical" evidence="6">
    <location>
        <begin position="184"/>
        <end position="205"/>
    </location>
</feature>
<dbReference type="PANTHER" id="PTHR10037:SF62">
    <property type="entry name" value="SODIUM CHANNEL PROTEIN 60E"/>
    <property type="match status" value="1"/>
</dbReference>
<evidence type="ECO:0000259" key="7">
    <source>
        <dbReference type="Pfam" id="PF00520"/>
    </source>
</evidence>
<feature type="transmembrane region" description="Helical" evidence="6">
    <location>
        <begin position="118"/>
        <end position="140"/>
    </location>
</feature>
<keyword evidence="4 6" id="KW-0472">Membrane</keyword>
<evidence type="ECO:0000313" key="9">
    <source>
        <dbReference type="Proteomes" id="UP000548476"/>
    </source>
</evidence>
<evidence type="ECO:0000256" key="2">
    <source>
        <dbReference type="ARBA" id="ARBA00022692"/>
    </source>
</evidence>
<evidence type="ECO:0000256" key="1">
    <source>
        <dbReference type="ARBA" id="ARBA00004141"/>
    </source>
</evidence>
<dbReference type="PANTHER" id="PTHR10037">
    <property type="entry name" value="VOLTAGE-GATED CATION CHANNEL CALCIUM AND SODIUM"/>
    <property type="match status" value="1"/>
</dbReference>
<proteinExistence type="predicted"/>
<dbReference type="GO" id="GO:0005248">
    <property type="term" value="F:voltage-gated sodium channel activity"/>
    <property type="evidence" value="ECO:0007669"/>
    <property type="project" value="TreeGrafter"/>
</dbReference>
<protein>
    <submittedName>
        <fullName evidence="8">Voltage-gated sodium channel</fullName>
    </submittedName>
</protein>
<dbReference type="Pfam" id="PF00520">
    <property type="entry name" value="Ion_trans"/>
    <property type="match status" value="1"/>
</dbReference>
<evidence type="ECO:0000256" key="6">
    <source>
        <dbReference type="SAM" id="Phobius"/>
    </source>
</evidence>